<dbReference type="InterPro" id="IPR029063">
    <property type="entry name" value="SAM-dependent_MTases_sf"/>
</dbReference>
<feature type="domain" description="Methyltransferase type 12" evidence="5">
    <location>
        <begin position="94"/>
        <end position="197"/>
    </location>
</feature>
<dbReference type="EC" id="2.1.1.-" evidence="4"/>
<gene>
    <name evidence="7" type="primary">LOC106807362</name>
</gene>
<dbReference type="InterPro" id="IPR013217">
    <property type="entry name" value="Methyltransf_12"/>
</dbReference>
<evidence type="ECO:0000313" key="7">
    <source>
        <dbReference type="RefSeq" id="XP_014665163.1"/>
    </source>
</evidence>
<comment type="function">
    <text evidence="4">S-adenosyl-L-methionine-dependent methyltransferase.</text>
</comment>
<dbReference type="PIRSF" id="PIRSF037755">
    <property type="entry name" value="Mettl2_prd"/>
    <property type="match status" value="1"/>
</dbReference>
<evidence type="ECO:0000259" key="5">
    <source>
        <dbReference type="Pfam" id="PF08242"/>
    </source>
</evidence>
<dbReference type="RefSeq" id="XP_014665163.1">
    <property type="nucleotide sequence ID" value="XM_014809677.1"/>
</dbReference>
<dbReference type="PANTHER" id="PTHR22809:SF5">
    <property type="entry name" value="TRNA N(3)-METHYLCYTIDINE METHYLTRANSFERASE METTL6"/>
    <property type="match status" value="1"/>
</dbReference>
<dbReference type="Pfam" id="PF08242">
    <property type="entry name" value="Methyltransf_12"/>
    <property type="match status" value="1"/>
</dbReference>
<protein>
    <recommendedName>
        <fullName evidence="4">tRNA N(3)-methylcytidine methyltransferase</fullName>
        <ecNumber evidence="4">2.1.1.-</ecNumber>
    </recommendedName>
</protein>
<keyword evidence="3 4" id="KW-0808">Transferase</keyword>
<dbReference type="PANTHER" id="PTHR22809">
    <property type="entry name" value="METHYLTRANSFERASE-RELATED"/>
    <property type="match status" value="1"/>
</dbReference>
<dbReference type="InterPro" id="IPR026113">
    <property type="entry name" value="METTL2/6/8-like"/>
</dbReference>
<organism evidence="6 7">
    <name type="scientific">Priapulus caudatus</name>
    <name type="common">Priapulid worm</name>
    <dbReference type="NCBI Taxonomy" id="37621"/>
    <lineage>
        <taxon>Eukaryota</taxon>
        <taxon>Metazoa</taxon>
        <taxon>Ecdysozoa</taxon>
        <taxon>Scalidophora</taxon>
        <taxon>Priapulida</taxon>
        <taxon>Priapulimorpha</taxon>
        <taxon>Priapulimorphida</taxon>
        <taxon>Priapulidae</taxon>
        <taxon>Priapulus</taxon>
    </lineage>
</organism>
<evidence type="ECO:0000256" key="4">
    <source>
        <dbReference type="PIRNR" id="PIRNR037755"/>
    </source>
</evidence>
<proteinExistence type="inferred from homology"/>
<evidence type="ECO:0000313" key="6">
    <source>
        <dbReference type="Proteomes" id="UP000695022"/>
    </source>
</evidence>
<comment type="similarity">
    <text evidence="1 4">Belongs to the methyltransferase superfamily. METL family.</text>
</comment>
<keyword evidence="2 4" id="KW-0489">Methyltransferase</keyword>
<name>A0ABM1DYZ2_PRICU</name>
<accession>A0ABM1DYZ2</accession>
<reference evidence="7" key="1">
    <citation type="submission" date="2025-08" db="UniProtKB">
        <authorList>
            <consortium name="RefSeq"/>
        </authorList>
    </citation>
    <scope>IDENTIFICATION</scope>
</reference>
<evidence type="ECO:0000256" key="1">
    <source>
        <dbReference type="ARBA" id="ARBA00009725"/>
    </source>
</evidence>
<dbReference type="SUPFAM" id="SSF53335">
    <property type="entry name" value="S-adenosyl-L-methionine-dependent methyltransferases"/>
    <property type="match status" value="1"/>
</dbReference>
<evidence type="ECO:0000256" key="3">
    <source>
        <dbReference type="ARBA" id="ARBA00022679"/>
    </source>
</evidence>
<keyword evidence="6" id="KW-1185">Reference proteome</keyword>
<dbReference type="Proteomes" id="UP000695022">
    <property type="component" value="Unplaced"/>
</dbReference>
<dbReference type="CDD" id="cd02440">
    <property type="entry name" value="AdoMet_MTases"/>
    <property type="match status" value="1"/>
</dbReference>
<dbReference type="GeneID" id="106807362"/>
<evidence type="ECO:0000256" key="2">
    <source>
        <dbReference type="ARBA" id="ARBA00022603"/>
    </source>
</evidence>
<sequence>MEMPLDTSFPSINEGGSELTRKLTHSEEAKLLKDTNLVSAFTQRKLEEDAKKNWDLFYKRNGTNFFKDRHWITKEFKELIGHDSGSTPGSRQILEVGCGVGNLLFPLLQDMGSNSNCFIYACDFSPRAVKFVRENALYSENNCHVFQCDLTVDNLCDIIIPSSLDFVTMVFVLSAINPEKMLKALRNVFLVLKPGGCVLFRDYGLYDYAQLRFKPGHKLSENFYVRQDGTRAYYFSLETITELFIMAGYETLQNAYVQKETVNKQMELCVPRIFVQSKFVKPCLS</sequence>
<dbReference type="Gene3D" id="3.40.50.150">
    <property type="entry name" value="Vaccinia Virus protein VP39"/>
    <property type="match status" value="1"/>
</dbReference>